<organism evidence="1 2">
    <name type="scientific">Hypholoma sublateritium (strain FD-334 SS-4)</name>
    <dbReference type="NCBI Taxonomy" id="945553"/>
    <lineage>
        <taxon>Eukaryota</taxon>
        <taxon>Fungi</taxon>
        <taxon>Dikarya</taxon>
        <taxon>Basidiomycota</taxon>
        <taxon>Agaricomycotina</taxon>
        <taxon>Agaricomycetes</taxon>
        <taxon>Agaricomycetidae</taxon>
        <taxon>Agaricales</taxon>
        <taxon>Agaricineae</taxon>
        <taxon>Strophariaceae</taxon>
        <taxon>Hypholoma</taxon>
    </lineage>
</organism>
<dbReference type="AlphaFoldDB" id="A0A0D2PLD4"/>
<gene>
    <name evidence="1" type="ORF">HYPSUDRAFT_1090302</name>
</gene>
<name>A0A0D2PLD4_HYPSF</name>
<evidence type="ECO:0000313" key="2">
    <source>
        <dbReference type="Proteomes" id="UP000054270"/>
    </source>
</evidence>
<keyword evidence="2" id="KW-1185">Reference proteome</keyword>
<sequence>MVEAAAGARWRTGGDEGAIYTGGSGEVGSPGGTRVRTSGTTIRRIRHRHRSHVSVPRKLSNITISLTVCARTGAGCFLSILHNLEPHRCPRRLSIPTLSMTLDLVSSSRDVVDSSVSVPYQISERTPVSWICIYTTDWSVYLCRAVDDAGYKVGPGVPISHCDNLGVREYGQGWYHQCQSGSFRVHNKHLLMIS</sequence>
<accession>A0A0D2PLD4</accession>
<dbReference type="EMBL" id="KN817564">
    <property type="protein sequence ID" value="KJA20700.1"/>
    <property type="molecule type" value="Genomic_DNA"/>
</dbReference>
<reference evidence="2" key="1">
    <citation type="submission" date="2014-04" db="EMBL/GenBank/DDBJ databases">
        <title>Evolutionary Origins and Diversification of the Mycorrhizal Mutualists.</title>
        <authorList>
            <consortium name="DOE Joint Genome Institute"/>
            <consortium name="Mycorrhizal Genomics Consortium"/>
            <person name="Kohler A."/>
            <person name="Kuo A."/>
            <person name="Nagy L.G."/>
            <person name="Floudas D."/>
            <person name="Copeland A."/>
            <person name="Barry K.W."/>
            <person name="Cichocki N."/>
            <person name="Veneault-Fourrey C."/>
            <person name="LaButti K."/>
            <person name="Lindquist E.A."/>
            <person name="Lipzen A."/>
            <person name="Lundell T."/>
            <person name="Morin E."/>
            <person name="Murat C."/>
            <person name="Riley R."/>
            <person name="Ohm R."/>
            <person name="Sun H."/>
            <person name="Tunlid A."/>
            <person name="Henrissat B."/>
            <person name="Grigoriev I.V."/>
            <person name="Hibbett D.S."/>
            <person name="Martin F."/>
        </authorList>
    </citation>
    <scope>NUCLEOTIDE SEQUENCE [LARGE SCALE GENOMIC DNA]</scope>
    <source>
        <strain evidence="2">FD-334 SS-4</strain>
    </source>
</reference>
<dbReference type="Proteomes" id="UP000054270">
    <property type="component" value="Unassembled WGS sequence"/>
</dbReference>
<protein>
    <submittedName>
        <fullName evidence="1">Uncharacterized protein</fullName>
    </submittedName>
</protein>
<proteinExistence type="predicted"/>
<evidence type="ECO:0000313" key="1">
    <source>
        <dbReference type="EMBL" id="KJA20700.1"/>
    </source>
</evidence>